<dbReference type="AlphaFoldDB" id="A0A7C5H742"/>
<name>A0A7C5H742_9CHLB</name>
<comment type="caution">
    <text evidence="1">The sequence shown here is derived from an EMBL/GenBank/DDBJ whole genome shotgun (WGS) entry which is preliminary data.</text>
</comment>
<evidence type="ECO:0000313" key="1">
    <source>
        <dbReference type="EMBL" id="HHE08031.1"/>
    </source>
</evidence>
<protein>
    <submittedName>
        <fullName evidence="1">Uncharacterized protein</fullName>
    </submittedName>
</protein>
<dbReference type="Proteomes" id="UP000886059">
    <property type="component" value="Unassembled WGS sequence"/>
</dbReference>
<proteinExistence type="predicted"/>
<dbReference type="EMBL" id="DRSK01000224">
    <property type="protein sequence ID" value="HHE08031.1"/>
    <property type="molecule type" value="Genomic_DNA"/>
</dbReference>
<accession>A0A7C5H742</accession>
<organism evidence="1">
    <name type="scientific">Chlorobaculum parvum</name>
    <dbReference type="NCBI Taxonomy" id="274539"/>
    <lineage>
        <taxon>Bacteria</taxon>
        <taxon>Pseudomonadati</taxon>
        <taxon>Chlorobiota</taxon>
        <taxon>Chlorobiia</taxon>
        <taxon>Chlorobiales</taxon>
        <taxon>Chlorobiaceae</taxon>
        <taxon>Chlorobaculum</taxon>
    </lineage>
</organism>
<gene>
    <name evidence="1" type="ORF">ENL01_04005</name>
</gene>
<reference evidence="1" key="1">
    <citation type="journal article" date="2020" name="mSystems">
        <title>Genome- and Community-Level Interaction Insights into Carbon Utilization and Element Cycling Functions of Hydrothermarchaeota in Hydrothermal Sediment.</title>
        <authorList>
            <person name="Zhou Z."/>
            <person name="Liu Y."/>
            <person name="Xu W."/>
            <person name="Pan J."/>
            <person name="Luo Z.H."/>
            <person name="Li M."/>
        </authorList>
    </citation>
    <scope>NUCLEOTIDE SEQUENCE [LARGE SCALE GENOMIC DNA]</scope>
    <source>
        <strain evidence="1">HyVt-628</strain>
    </source>
</reference>
<sequence length="89" mass="9842">MDTVPKALVQDSSSELAGRRLVSSLSFPDIPPHEKSFLAVPQDTCCSCRSLNHNRKGNYVTFKVFLYLGISFRRSSGQGSRPDLRCHAG</sequence>